<evidence type="ECO:0000256" key="1">
    <source>
        <dbReference type="SAM" id="Phobius"/>
    </source>
</evidence>
<keyword evidence="1" id="KW-1133">Transmembrane helix</keyword>
<dbReference type="EMBL" id="PP511876">
    <property type="protein sequence ID" value="XCD08369.1"/>
    <property type="molecule type" value="Genomic_DNA"/>
</dbReference>
<feature type="transmembrane region" description="Helical" evidence="1">
    <location>
        <begin position="66"/>
        <end position="94"/>
    </location>
</feature>
<sequence>MATQLQKNVASSNIVGALVQMHRQFLPLTIQESLGQTVYDYDTQRYKNGQFRVLFNLVSDIMKESLLAGMIAGGGVGFAFGGSLGGILGAAIAAPMMRWYGIRHKNGTEKGCKKIIQQYLSDFSSTEASHKTYTNRNNIAKTIVEILLFNLVLQPAITAICKAYDDDERWYLQLLLFTLRAFSWEAYTKYRTTELFNNIKTATSATSVTDGLMEFANGLEPIIRNTVDPRLYGNESSQFSIFGEDIEKGPYEGHSKAFRAAAKWMPWHNLYEQYADPKAKRKYFETQIQKLPESER</sequence>
<accession>A0AAU8B835</accession>
<organism evidence="2">
    <name type="scientific">Dulem virus 42</name>
    <dbReference type="NCBI Taxonomy" id="3145760"/>
    <lineage>
        <taxon>Viruses</taxon>
        <taxon>Duplodnaviria</taxon>
        <taxon>Heunggongvirae</taxon>
        <taxon>Uroviricota</taxon>
        <taxon>Caudoviricetes</taxon>
    </lineage>
</organism>
<reference evidence="2" key="1">
    <citation type="submission" date="2024-03" db="EMBL/GenBank/DDBJ databases">
        <title>Diverse circular DNA viruses in blood, oral, and fecal samples of captive lemurs.</title>
        <authorList>
            <person name="Paietta E.N."/>
            <person name="Kraberger S."/>
            <person name="Lund M.C."/>
            <person name="Custer J.M."/>
            <person name="Vargas K.M."/>
            <person name="Ehmke E.E."/>
            <person name="Yoder A.D."/>
            <person name="Varsani A."/>
        </authorList>
    </citation>
    <scope>NUCLEOTIDE SEQUENCE</scope>
    <source>
        <strain evidence="2">Duke_30FF_63</strain>
    </source>
</reference>
<proteinExistence type="predicted"/>
<keyword evidence="1" id="KW-0812">Transmembrane</keyword>
<evidence type="ECO:0000313" key="2">
    <source>
        <dbReference type="EMBL" id="XCD08369.1"/>
    </source>
</evidence>
<protein>
    <submittedName>
        <fullName evidence="2">Uncharacterized protein</fullName>
    </submittedName>
</protein>
<keyword evidence="1" id="KW-0472">Membrane</keyword>
<name>A0AAU8B835_9CAUD</name>